<evidence type="ECO:0000313" key="3">
    <source>
        <dbReference type="Proteomes" id="UP000323067"/>
    </source>
</evidence>
<dbReference type="Proteomes" id="UP000323067">
    <property type="component" value="Chromosome vi"/>
</dbReference>
<name>A0A2H4SCK9_CORMI</name>
<dbReference type="AlphaFoldDB" id="A0A2H4SCK9"/>
<dbReference type="EMBL" id="CP023323">
    <property type="protein sequence ID" value="ATY60841.1"/>
    <property type="molecule type" value="Genomic_DNA"/>
</dbReference>
<proteinExistence type="predicted"/>
<dbReference type="VEuPathDB" id="FungiDB:A9K55_006378"/>
<accession>A0A2H4SCK9</accession>
<feature type="compositionally biased region" description="Polar residues" evidence="1">
    <location>
        <begin position="105"/>
        <end position="120"/>
    </location>
</feature>
<reference evidence="2 3" key="1">
    <citation type="journal article" date="2017" name="BMC Genomics">
        <title>Chromosome level assembly and secondary metabolite potential of the parasitic fungus Cordyceps militaris.</title>
        <authorList>
            <person name="Kramer G.J."/>
            <person name="Nodwell J.R."/>
        </authorList>
    </citation>
    <scope>NUCLEOTIDE SEQUENCE [LARGE SCALE GENOMIC DNA]</scope>
    <source>
        <strain evidence="2 3">ATCC 34164</strain>
    </source>
</reference>
<sequence length="135" mass="14649">MNKEPRRIWTVTADGWGGLYCTREQTNEAGAPEFLEISHFPTRDCKVAGNALEPMQSLSHDATPRAANLDNDPLIGPLVGCGVLFCVLRLHVSDDHKNEEREDTQIASSHNSNSTFQTTGVACPSDDPPTAAAPF</sequence>
<dbReference type="VEuPathDB" id="FungiDB:CCM_02541"/>
<evidence type="ECO:0000256" key="1">
    <source>
        <dbReference type="SAM" id="MobiDB-lite"/>
    </source>
</evidence>
<feature type="region of interest" description="Disordered" evidence="1">
    <location>
        <begin position="97"/>
        <end position="135"/>
    </location>
</feature>
<organism evidence="2 3">
    <name type="scientific">Cordyceps militaris</name>
    <name type="common">Caterpillar fungus</name>
    <name type="synonym">Clavaria militaris</name>
    <dbReference type="NCBI Taxonomy" id="73501"/>
    <lineage>
        <taxon>Eukaryota</taxon>
        <taxon>Fungi</taxon>
        <taxon>Dikarya</taxon>
        <taxon>Ascomycota</taxon>
        <taxon>Pezizomycotina</taxon>
        <taxon>Sordariomycetes</taxon>
        <taxon>Hypocreomycetidae</taxon>
        <taxon>Hypocreales</taxon>
        <taxon>Cordycipitaceae</taxon>
        <taxon>Cordyceps</taxon>
    </lineage>
</organism>
<evidence type="ECO:0000313" key="2">
    <source>
        <dbReference type="EMBL" id="ATY60841.1"/>
    </source>
</evidence>
<protein>
    <submittedName>
        <fullName evidence="2">Uncharacterized protein</fullName>
    </submittedName>
</protein>
<gene>
    <name evidence="2" type="ORF">A9K55_006378</name>
</gene>